<feature type="compositionally biased region" description="Polar residues" evidence="1">
    <location>
        <begin position="13"/>
        <end position="36"/>
    </location>
</feature>
<dbReference type="Proteomes" id="UP001211907">
    <property type="component" value="Unassembled WGS sequence"/>
</dbReference>
<sequence>MQQPAFVRPKPVSNIQKPTLSSTIGSHSNNTTSNASKINTPIQAQQLSNQIISNNINSNNNVNNFGTKNNVNNFGTNTNNAIVSNSSSTFNSNTPTKSTTSPTNTRPQQQQTQLVRTHLPQQGTATPTVALTPNNSINKKPQNILQIQSSIKPNLSNNNNASNNNNNNNNNINTNKSSSTQLPTRFPNPVESSSGSNNSGGNSGLSIKGPPPPQHQPPSVNWNSSGVHGGLLGGVGQPGKRPLVSESTTSNQPFLFAAGGIGNGSMNSGLPGMSRAIGSVSVGLSNGGNNGVGVAGVSYNYGNTNVKKQKM</sequence>
<evidence type="ECO:0000313" key="2">
    <source>
        <dbReference type="EMBL" id="KAJ3107672.1"/>
    </source>
</evidence>
<feature type="compositionally biased region" description="Low complexity" evidence="1">
    <location>
        <begin position="154"/>
        <end position="179"/>
    </location>
</feature>
<feature type="region of interest" description="Disordered" evidence="1">
    <location>
        <begin position="152"/>
        <end position="247"/>
    </location>
</feature>
<comment type="caution">
    <text evidence="2">The sequence shown here is derived from an EMBL/GenBank/DDBJ whole genome shotgun (WGS) entry which is preliminary data.</text>
</comment>
<feature type="region of interest" description="Disordered" evidence="1">
    <location>
        <begin position="76"/>
        <end position="140"/>
    </location>
</feature>
<reference evidence="2" key="1">
    <citation type="submission" date="2020-05" db="EMBL/GenBank/DDBJ databases">
        <title>Phylogenomic resolution of chytrid fungi.</title>
        <authorList>
            <person name="Stajich J.E."/>
            <person name="Amses K."/>
            <person name="Simmons R."/>
            <person name="Seto K."/>
            <person name="Myers J."/>
            <person name="Bonds A."/>
            <person name="Quandt C.A."/>
            <person name="Barry K."/>
            <person name="Liu P."/>
            <person name="Grigoriev I."/>
            <person name="Longcore J.E."/>
            <person name="James T.Y."/>
        </authorList>
    </citation>
    <scope>NUCLEOTIDE SEQUENCE</scope>
    <source>
        <strain evidence="2">JEL0513</strain>
    </source>
</reference>
<feature type="compositionally biased region" description="Low complexity" evidence="1">
    <location>
        <begin position="76"/>
        <end position="113"/>
    </location>
</feature>
<dbReference type="EMBL" id="JADGJH010001899">
    <property type="protein sequence ID" value="KAJ3107672.1"/>
    <property type="molecule type" value="Genomic_DNA"/>
</dbReference>
<gene>
    <name evidence="2" type="ORF">HK100_003539</name>
</gene>
<feature type="region of interest" description="Disordered" evidence="1">
    <location>
        <begin position="1"/>
        <end position="36"/>
    </location>
</feature>
<feature type="compositionally biased region" description="Polar residues" evidence="1">
    <location>
        <begin position="119"/>
        <end position="140"/>
    </location>
</feature>
<keyword evidence="3" id="KW-1185">Reference proteome</keyword>
<proteinExistence type="predicted"/>
<evidence type="ECO:0000313" key="3">
    <source>
        <dbReference type="Proteomes" id="UP001211907"/>
    </source>
</evidence>
<feature type="compositionally biased region" description="Gly residues" evidence="1">
    <location>
        <begin position="227"/>
        <end position="237"/>
    </location>
</feature>
<accession>A0AAD5STW0</accession>
<dbReference type="AlphaFoldDB" id="A0AAD5STW0"/>
<evidence type="ECO:0000256" key="1">
    <source>
        <dbReference type="SAM" id="MobiDB-lite"/>
    </source>
</evidence>
<name>A0AAD5STW0_9FUNG</name>
<organism evidence="2 3">
    <name type="scientific">Physocladia obscura</name>
    <dbReference type="NCBI Taxonomy" id="109957"/>
    <lineage>
        <taxon>Eukaryota</taxon>
        <taxon>Fungi</taxon>
        <taxon>Fungi incertae sedis</taxon>
        <taxon>Chytridiomycota</taxon>
        <taxon>Chytridiomycota incertae sedis</taxon>
        <taxon>Chytridiomycetes</taxon>
        <taxon>Chytridiales</taxon>
        <taxon>Chytriomycetaceae</taxon>
        <taxon>Physocladia</taxon>
    </lineage>
</organism>
<protein>
    <submittedName>
        <fullName evidence="2">Uncharacterized protein</fullName>
    </submittedName>
</protein>